<evidence type="ECO:0000313" key="2">
    <source>
        <dbReference type="Proteomes" id="UP000592180"/>
    </source>
</evidence>
<dbReference type="EMBL" id="JACHLE010000003">
    <property type="protein sequence ID" value="MBB4807091.1"/>
    <property type="molecule type" value="Genomic_DNA"/>
</dbReference>
<dbReference type="GO" id="GO:0004519">
    <property type="term" value="F:endonuclease activity"/>
    <property type="evidence" value="ECO:0007669"/>
    <property type="project" value="UniProtKB-KW"/>
</dbReference>
<name>A0A840KCG9_9FLAO</name>
<protein>
    <submittedName>
        <fullName evidence="1">mRNA-degrading endonuclease RelE of RelBE toxin-antitoxin system</fullName>
    </submittedName>
</protein>
<dbReference type="SUPFAM" id="SSF143011">
    <property type="entry name" value="RelE-like"/>
    <property type="match status" value="1"/>
</dbReference>
<keyword evidence="2" id="KW-1185">Reference proteome</keyword>
<evidence type="ECO:0000313" key="1">
    <source>
        <dbReference type="EMBL" id="MBB4807091.1"/>
    </source>
</evidence>
<organism evidence="1 2">
    <name type="scientific">Chryseobacterium defluvii</name>
    <dbReference type="NCBI Taxonomy" id="160396"/>
    <lineage>
        <taxon>Bacteria</taxon>
        <taxon>Pseudomonadati</taxon>
        <taxon>Bacteroidota</taxon>
        <taxon>Flavobacteriia</taxon>
        <taxon>Flavobacteriales</taxon>
        <taxon>Weeksellaceae</taxon>
        <taxon>Chryseobacterium group</taxon>
        <taxon>Chryseobacterium</taxon>
    </lineage>
</organism>
<reference evidence="1 2" key="1">
    <citation type="submission" date="2020-08" db="EMBL/GenBank/DDBJ databases">
        <title>Functional genomics of gut bacteria from endangered species of beetles.</title>
        <authorList>
            <person name="Carlos-Shanley C."/>
        </authorList>
    </citation>
    <scope>NUCLEOTIDE SEQUENCE [LARGE SCALE GENOMIC DNA]</scope>
    <source>
        <strain evidence="1 2">S00151</strain>
    </source>
</reference>
<proteinExistence type="predicted"/>
<accession>A0A840KCG9</accession>
<dbReference type="InterPro" id="IPR035093">
    <property type="entry name" value="RelE/ParE_toxin_dom_sf"/>
</dbReference>
<dbReference type="AlphaFoldDB" id="A0A840KCG9"/>
<dbReference type="Gene3D" id="3.30.2310.20">
    <property type="entry name" value="RelE-like"/>
    <property type="match status" value="1"/>
</dbReference>
<comment type="caution">
    <text evidence="1">The sequence shown here is derived from an EMBL/GenBank/DDBJ whole genome shotgun (WGS) entry which is preliminary data.</text>
</comment>
<keyword evidence="1" id="KW-0378">Hydrolase</keyword>
<dbReference type="Proteomes" id="UP000592180">
    <property type="component" value="Unassembled WGS sequence"/>
</dbReference>
<keyword evidence="1" id="KW-0255">Endonuclease</keyword>
<sequence length="50" mass="5942">MNYSIKLSKSVEKFLLSCDKYIAKYFYEKAKVIAENPYYAKQKVDIKPMI</sequence>
<gene>
    <name evidence="1" type="ORF">HNP38_002395</name>
</gene>
<keyword evidence="1" id="KW-0540">Nuclease</keyword>